<dbReference type="EC" id="1.3.1.54" evidence="5"/>
<organism evidence="5 7">
    <name type="scientific">Faecalibacterium wellingii</name>
    <dbReference type="NCBI Taxonomy" id="2929491"/>
    <lineage>
        <taxon>Bacteria</taxon>
        <taxon>Bacillati</taxon>
        <taxon>Bacillota</taxon>
        <taxon>Clostridia</taxon>
        <taxon>Eubacteriales</taxon>
        <taxon>Oscillospiraceae</taxon>
        <taxon>Faecalibacterium</taxon>
    </lineage>
</organism>
<keyword evidence="3 5" id="KW-0560">Oxidoreductase</keyword>
<dbReference type="Pfam" id="PF02571">
    <property type="entry name" value="CbiJ"/>
    <property type="match status" value="1"/>
</dbReference>
<protein>
    <submittedName>
        <fullName evidence="5">Precorrin-6A reductase</fullName>
        <ecNumber evidence="5">1.3.1.54</ecNumber>
    </submittedName>
</protein>
<dbReference type="PANTHER" id="PTHR36925:SF1">
    <property type="entry name" value="COBALT-PRECORRIN-6A REDUCTASE"/>
    <property type="match status" value="1"/>
</dbReference>
<dbReference type="PANTHER" id="PTHR36925">
    <property type="entry name" value="COBALT-PRECORRIN-6A REDUCTASE"/>
    <property type="match status" value="1"/>
</dbReference>
<keyword evidence="2" id="KW-0169">Cobalamin biosynthesis</keyword>
<dbReference type="GO" id="GO:0009236">
    <property type="term" value="P:cobalamin biosynthetic process"/>
    <property type="evidence" value="ECO:0007669"/>
    <property type="project" value="UniProtKB-KW"/>
</dbReference>
<proteinExistence type="predicted"/>
<evidence type="ECO:0000313" key="7">
    <source>
        <dbReference type="Proteomes" id="UP001373196"/>
    </source>
</evidence>
<evidence type="ECO:0000313" key="4">
    <source>
        <dbReference type="EMBL" id="MDU8687769.1"/>
    </source>
</evidence>
<comment type="pathway">
    <text evidence="1">Cofactor biosynthesis; adenosylcobalamin biosynthesis.</text>
</comment>
<evidence type="ECO:0000256" key="1">
    <source>
        <dbReference type="ARBA" id="ARBA00004953"/>
    </source>
</evidence>
<dbReference type="Proteomes" id="UP001263246">
    <property type="component" value="Unassembled WGS sequence"/>
</dbReference>
<dbReference type="Gene3D" id="3.40.50.720">
    <property type="entry name" value="NAD(P)-binding Rossmann-like Domain"/>
    <property type="match status" value="1"/>
</dbReference>
<dbReference type="InterPro" id="IPR036291">
    <property type="entry name" value="NAD(P)-bd_dom_sf"/>
</dbReference>
<dbReference type="AlphaFoldDB" id="A0AB35Y8P4"/>
<dbReference type="InterPro" id="IPR003723">
    <property type="entry name" value="Precorrin-6x_reduct"/>
</dbReference>
<accession>A0AB35Y8P4</accession>
<gene>
    <name evidence="5" type="primary">cobK</name>
    <name evidence="4" type="ORF">RX402_03240</name>
    <name evidence="5" type="ORF">WF834_09840</name>
</gene>
<sequence>MKAVVFSGTTEGRRFSKKLAALGAEVTVCVATPLGAEEQGEMAGITVHAGRLGPDAMAALLTGADLCVDATHPYAVDVTRNIRAAAAQAGVEYRRLLRARSPLPEDCVVFGTAAQAAEYLAGTKENILLATGAKELAAFAPLDPARLYPRVLPTPEGIAACEAAGIPHRNIIAMQGPFSCQLNKALIEQFHIRYLVTKDGGAAGGFAEKVQAAAETGVQLVVLRRPEEVGETEAGLFTHCQEILKWSH</sequence>
<evidence type="ECO:0000256" key="2">
    <source>
        <dbReference type="ARBA" id="ARBA00022573"/>
    </source>
</evidence>
<dbReference type="EMBL" id="JBBFGL010000009">
    <property type="protein sequence ID" value="MEJ5196462.1"/>
    <property type="molecule type" value="Genomic_DNA"/>
</dbReference>
<evidence type="ECO:0000313" key="6">
    <source>
        <dbReference type="Proteomes" id="UP001263246"/>
    </source>
</evidence>
<dbReference type="EMBL" id="JAWHPR010000002">
    <property type="protein sequence ID" value="MDU8687769.1"/>
    <property type="molecule type" value="Genomic_DNA"/>
</dbReference>
<dbReference type="SUPFAM" id="SSF51735">
    <property type="entry name" value="NAD(P)-binding Rossmann-fold domains"/>
    <property type="match status" value="1"/>
</dbReference>
<dbReference type="Proteomes" id="UP001373196">
    <property type="component" value="Unassembled WGS sequence"/>
</dbReference>
<dbReference type="PROSITE" id="PS51014">
    <property type="entry name" value="COBK_CBIJ"/>
    <property type="match status" value="1"/>
</dbReference>
<reference evidence="5" key="2">
    <citation type="submission" date="2024-03" db="EMBL/GenBank/DDBJ databases">
        <authorList>
            <person name="Plomp N."/>
            <person name="Harmsen H.J."/>
        </authorList>
    </citation>
    <scope>NUCLEOTIDE SEQUENCE</scope>
    <source>
        <strain evidence="5">HTF-128</strain>
    </source>
</reference>
<reference evidence="4 6" key="1">
    <citation type="submission" date="2023-10" db="EMBL/GenBank/DDBJ databases">
        <title>Host Genetic Regulation of Human Gut Microbial Structural Variation.</title>
        <authorList>
            <person name="Harmsen H.J.M."/>
        </authorList>
    </citation>
    <scope>NUCLEOTIDE SEQUENCE [LARGE SCALE GENOMIC DNA]</scope>
    <source>
        <strain evidence="4 6">HTF-F</strain>
    </source>
</reference>
<comment type="caution">
    <text evidence="5">The sequence shown here is derived from an EMBL/GenBank/DDBJ whole genome shotgun (WGS) entry which is preliminary data.</text>
</comment>
<dbReference type="RefSeq" id="WP_249237279.1">
    <property type="nucleotide sequence ID" value="NZ_CP094473.1"/>
</dbReference>
<dbReference type="NCBIfam" id="TIGR00715">
    <property type="entry name" value="precor6x_red"/>
    <property type="match status" value="1"/>
</dbReference>
<evidence type="ECO:0000313" key="5">
    <source>
        <dbReference type="EMBL" id="MEJ5196462.1"/>
    </source>
</evidence>
<evidence type="ECO:0000256" key="3">
    <source>
        <dbReference type="ARBA" id="ARBA00023002"/>
    </source>
</evidence>
<dbReference type="GO" id="GO:0016994">
    <property type="term" value="F:precorrin-6A reductase activity"/>
    <property type="evidence" value="ECO:0007669"/>
    <property type="project" value="UniProtKB-EC"/>
</dbReference>
<keyword evidence="6" id="KW-1185">Reference proteome</keyword>
<name>A0AB35Y8P4_9FIRM</name>